<dbReference type="HOGENOM" id="CLU_059906_0_0_5"/>
<sequence>MIEHNPHCHHCIQDRRTAAAAKLNTVLLRPDPASKKHGIFRLPCGHVVQRKFIRVEKAAMPGGHALGCDTCREQSYANAATDIGWTLVGRTQDAHQGYRSYKHDCGHRQDIAIANVAVGQCNCAGCGQIWSSKPSFLYLFEINLPNLPVLKFGYSSNPSRRLNNQLGIAKGVQKQILRVIPMPSGKLAVKEETVVHKFVAERHHDLAVPKQVFGDQINTSGEIYYSKAEAILNQQMNDIAARYTGQAGSLKQEGTK</sequence>
<proteinExistence type="predicted"/>
<evidence type="ECO:0000313" key="1">
    <source>
        <dbReference type="EMBL" id="AGI69832.1"/>
    </source>
</evidence>
<dbReference type="eggNOG" id="ENOG502ZC16">
    <property type="taxonomic scope" value="Bacteria"/>
</dbReference>
<organism evidence="1 2">
    <name type="scientific">Octadecabacter antarcticus 307</name>
    <dbReference type="NCBI Taxonomy" id="391626"/>
    <lineage>
        <taxon>Bacteria</taxon>
        <taxon>Pseudomonadati</taxon>
        <taxon>Pseudomonadota</taxon>
        <taxon>Alphaproteobacteria</taxon>
        <taxon>Rhodobacterales</taxon>
        <taxon>Roseobacteraceae</taxon>
        <taxon>Octadecabacter</taxon>
    </lineage>
</organism>
<protein>
    <submittedName>
        <fullName evidence="1">Uncharacterized protein</fullName>
    </submittedName>
</protein>
<gene>
    <name evidence="1" type="ORF">OAN307_c44730</name>
</gene>
<dbReference type="EMBL" id="CP003740">
    <property type="protein sequence ID" value="AGI69832.1"/>
    <property type="molecule type" value="Genomic_DNA"/>
</dbReference>
<accession>M9RCB7</accession>
<name>M9RCB7_9RHOB</name>
<evidence type="ECO:0000313" key="2">
    <source>
        <dbReference type="Proteomes" id="UP000005307"/>
    </source>
</evidence>
<reference evidence="1 2" key="1">
    <citation type="journal article" date="2013" name="PLoS ONE">
        <title>Poles Apart: Arctic and Antarctic Octadecabacter strains Share High Genome Plasticity and a New Type of Xanthorhodopsin.</title>
        <authorList>
            <person name="Vollmers J."/>
            <person name="Voget S."/>
            <person name="Dietrich S."/>
            <person name="Gollnow K."/>
            <person name="Smits M."/>
            <person name="Meyer K."/>
            <person name="Brinkhoff T."/>
            <person name="Simon M."/>
            <person name="Daniel R."/>
        </authorList>
    </citation>
    <scope>NUCLEOTIDE SEQUENCE [LARGE SCALE GENOMIC DNA]</scope>
    <source>
        <strain evidence="1 2">307</strain>
    </source>
</reference>
<dbReference type="KEGG" id="oat:OAN307_c44730"/>
<keyword evidence="2" id="KW-1185">Reference proteome</keyword>
<dbReference type="Proteomes" id="UP000005307">
    <property type="component" value="Chromosome"/>
</dbReference>
<dbReference type="AlphaFoldDB" id="M9RCB7"/>